<evidence type="ECO:0000259" key="3">
    <source>
        <dbReference type="Pfam" id="PF00496"/>
    </source>
</evidence>
<dbReference type="PIRSF" id="PIRSF002741">
    <property type="entry name" value="MppA"/>
    <property type="match status" value="1"/>
</dbReference>
<dbReference type="RefSeq" id="WP_191732042.1">
    <property type="nucleotide sequence ID" value="NZ_JACSPR010000001.1"/>
</dbReference>
<dbReference type="Gene3D" id="3.10.105.10">
    <property type="entry name" value="Dipeptide-binding Protein, Domain 3"/>
    <property type="match status" value="1"/>
</dbReference>
<dbReference type="InterPro" id="IPR039424">
    <property type="entry name" value="SBP_5"/>
</dbReference>
<evidence type="ECO:0000313" key="4">
    <source>
        <dbReference type="EMBL" id="MBD8028781.1"/>
    </source>
</evidence>
<dbReference type="GO" id="GO:0015833">
    <property type="term" value="P:peptide transport"/>
    <property type="evidence" value="ECO:0007669"/>
    <property type="project" value="TreeGrafter"/>
</dbReference>
<reference evidence="4 5" key="1">
    <citation type="submission" date="2020-08" db="EMBL/GenBank/DDBJ databases">
        <title>A Genomic Blueprint of the Chicken Gut Microbiome.</title>
        <authorList>
            <person name="Gilroy R."/>
            <person name="Ravi A."/>
            <person name="Getino M."/>
            <person name="Pursley I."/>
            <person name="Horton D.L."/>
            <person name="Alikhan N.-F."/>
            <person name="Baker D."/>
            <person name="Gharbi K."/>
            <person name="Hall N."/>
            <person name="Watson M."/>
            <person name="Adriaenssens E.M."/>
            <person name="Foster-Nyarko E."/>
            <person name="Jarju S."/>
            <person name="Secka A."/>
            <person name="Antonio M."/>
            <person name="Oren A."/>
            <person name="Chaudhuri R."/>
            <person name="La Ragione R.M."/>
            <person name="Hildebrand F."/>
            <person name="Pallen M.J."/>
        </authorList>
    </citation>
    <scope>NUCLEOTIDE SEQUENCE [LARGE SCALE GENOMIC DNA]</scope>
    <source>
        <strain evidence="4 5">Sa1YVA5</strain>
    </source>
</reference>
<comment type="caution">
    <text evidence="4">The sequence shown here is derived from an EMBL/GenBank/DDBJ whole genome shotgun (WGS) entry which is preliminary data.</text>
</comment>
<dbReference type="SUPFAM" id="SSF53850">
    <property type="entry name" value="Periplasmic binding protein-like II"/>
    <property type="match status" value="1"/>
</dbReference>
<dbReference type="EMBL" id="JACSPR010000001">
    <property type="protein sequence ID" value="MBD8028781.1"/>
    <property type="molecule type" value="Genomic_DNA"/>
</dbReference>
<dbReference type="AlphaFoldDB" id="A0A8I0HBZ0"/>
<dbReference type="GO" id="GO:0042597">
    <property type="term" value="C:periplasmic space"/>
    <property type="evidence" value="ECO:0007669"/>
    <property type="project" value="UniProtKB-ARBA"/>
</dbReference>
<accession>A0A8I0HBZ0</accession>
<protein>
    <submittedName>
        <fullName evidence="4">ABC transporter substrate-binding protein</fullName>
    </submittedName>
</protein>
<feature type="signal peptide" evidence="2">
    <location>
        <begin position="1"/>
        <end position="20"/>
    </location>
</feature>
<name>A0A8I0HBZ0_9CORY</name>
<dbReference type="InterPro" id="IPR000914">
    <property type="entry name" value="SBP_5_dom"/>
</dbReference>
<feature type="compositionally biased region" description="Low complexity" evidence="1">
    <location>
        <begin position="24"/>
        <end position="42"/>
    </location>
</feature>
<dbReference type="PANTHER" id="PTHR30290">
    <property type="entry name" value="PERIPLASMIC BINDING COMPONENT OF ABC TRANSPORTER"/>
    <property type="match status" value="1"/>
</dbReference>
<feature type="region of interest" description="Disordered" evidence="1">
    <location>
        <begin position="24"/>
        <end position="43"/>
    </location>
</feature>
<dbReference type="Pfam" id="PF00496">
    <property type="entry name" value="SBP_bac_5"/>
    <property type="match status" value="1"/>
</dbReference>
<sequence length="535" mass="57982">MTLKKSLAVTAAATLALSLAACSSDSESDSAGGTGDSASGGDNYVIVNGTEPQNPLVPANTNEVGGGRIVDSIFAGLVYYNVDGSVENDLAESIELEGDKTYRVTLKEGATFTDGTPVTSESFVNAWNYAVANDQLSAYFFEPILGYEEGVEEMEGLQVVDDTTFTIELNQPESDFPLRLGYSAFYPLPESAFEDMQAFGENPVGNGPYKLSEWNHNQDALIVPNEDYDGGRAPQNDGVKFVFYPTFDAAYADLLSDNLDVLDAIPDFAFSTYEDELQGRSINQPSAVFQSFTIPERLEHFSGEEGALRRQAISMAVNRDEITETIFEGTRTPATDFTSPVIDGHSDSLTGAEVLEYNPERAKELWAEADAIAPFNGEFTISYNADGGHQAWVDAVANSIRNTLGINAIGNPYPDFKSLRDDVTNRTIDGAFRTGWQADYPSLGNFLGPLYGTGAGSNDGDYSNPDFDAKLSEAAGAEDAEQAVTSYNEAQEILLQDLPAIPTWYSNAVGGYSNNVDNVEFMWNSQPAYYQITKN</sequence>
<keyword evidence="5" id="KW-1185">Reference proteome</keyword>
<dbReference type="GO" id="GO:1904680">
    <property type="term" value="F:peptide transmembrane transporter activity"/>
    <property type="evidence" value="ECO:0007669"/>
    <property type="project" value="TreeGrafter"/>
</dbReference>
<proteinExistence type="predicted"/>
<evidence type="ECO:0000256" key="2">
    <source>
        <dbReference type="SAM" id="SignalP"/>
    </source>
</evidence>
<dbReference type="InterPro" id="IPR030678">
    <property type="entry name" value="Peptide/Ni-bd"/>
</dbReference>
<evidence type="ECO:0000256" key="1">
    <source>
        <dbReference type="SAM" id="MobiDB-lite"/>
    </source>
</evidence>
<dbReference type="PANTHER" id="PTHR30290:SF83">
    <property type="entry name" value="ABC TRANSPORTER SUBSTRATE-BINDING PROTEIN"/>
    <property type="match status" value="1"/>
</dbReference>
<dbReference type="Gene3D" id="3.40.190.10">
    <property type="entry name" value="Periplasmic binding protein-like II"/>
    <property type="match status" value="1"/>
</dbReference>
<dbReference type="GO" id="GO:0043190">
    <property type="term" value="C:ATP-binding cassette (ABC) transporter complex"/>
    <property type="evidence" value="ECO:0007669"/>
    <property type="project" value="InterPro"/>
</dbReference>
<dbReference type="Gene3D" id="3.90.76.10">
    <property type="entry name" value="Dipeptide-binding Protein, Domain 1"/>
    <property type="match status" value="1"/>
</dbReference>
<dbReference type="CDD" id="cd00995">
    <property type="entry name" value="PBP2_NikA_DppA_OppA_like"/>
    <property type="match status" value="1"/>
</dbReference>
<dbReference type="PROSITE" id="PS51257">
    <property type="entry name" value="PROKAR_LIPOPROTEIN"/>
    <property type="match status" value="1"/>
</dbReference>
<organism evidence="4 5">
    <name type="scientific">Corynebacterium gallinarum</name>
    <dbReference type="NCBI Taxonomy" id="2762214"/>
    <lineage>
        <taxon>Bacteria</taxon>
        <taxon>Bacillati</taxon>
        <taxon>Actinomycetota</taxon>
        <taxon>Actinomycetes</taxon>
        <taxon>Mycobacteriales</taxon>
        <taxon>Corynebacteriaceae</taxon>
        <taxon>Corynebacterium</taxon>
    </lineage>
</organism>
<feature type="domain" description="Solute-binding protein family 5" evidence="3">
    <location>
        <begin position="86"/>
        <end position="457"/>
    </location>
</feature>
<evidence type="ECO:0000313" key="5">
    <source>
        <dbReference type="Proteomes" id="UP000650224"/>
    </source>
</evidence>
<gene>
    <name evidence="4" type="ORF">H9627_00320</name>
</gene>
<dbReference type="Proteomes" id="UP000650224">
    <property type="component" value="Unassembled WGS sequence"/>
</dbReference>
<feature type="chain" id="PRO_5039323910" evidence="2">
    <location>
        <begin position="21"/>
        <end position="535"/>
    </location>
</feature>
<keyword evidence="2" id="KW-0732">Signal</keyword>